<dbReference type="AlphaFoldDB" id="A0A4Y2LBN5"/>
<protein>
    <submittedName>
        <fullName evidence="1">Uncharacterized protein</fullName>
    </submittedName>
</protein>
<proteinExistence type="predicted"/>
<accession>A0A4Y2LBN5</accession>
<reference evidence="1 2" key="1">
    <citation type="journal article" date="2019" name="Sci. Rep.">
        <title>Orb-weaving spider Araneus ventricosus genome elucidates the spidroin gene catalogue.</title>
        <authorList>
            <person name="Kono N."/>
            <person name="Nakamura H."/>
            <person name="Ohtoshi R."/>
            <person name="Moran D.A.P."/>
            <person name="Shinohara A."/>
            <person name="Yoshida Y."/>
            <person name="Fujiwara M."/>
            <person name="Mori M."/>
            <person name="Tomita M."/>
            <person name="Arakawa K."/>
        </authorList>
    </citation>
    <scope>NUCLEOTIDE SEQUENCE [LARGE SCALE GENOMIC DNA]</scope>
</reference>
<comment type="caution">
    <text evidence="1">The sequence shown here is derived from an EMBL/GenBank/DDBJ whole genome shotgun (WGS) entry which is preliminary data.</text>
</comment>
<sequence length="174" mass="19461">MQAPMGLHVSLGLQLPMSAECIGNSQQPIQVCRRRYALYWLNCSLYTTNGMLQTGLSQSFPDQFVCKRAKGAEEKTPDLQVVDLHTLINETIFLPYHPSRAERQSLKPAMPDVKKAKPVDIHIMRGEAKCFNCSHFQGTLQGTVRCKDGFNIPGECNETGYGYKTVCKGNDSFK</sequence>
<gene>
    <name evidence="1" type="ORF">AVEN_237161_1</name>
</gene>
<name>A0A4Y2LBN5_ARAVE</name>
<keyword evidence="2" id="KW-1185">Reference proteome</keyword>
<evidence type="ECO:0000313" key="2">
    <source>
        <dbReference type="Proteomes" id="UP000499080"/>
    </source>
</evidence>
<dbReference type="EMBL" id="BGPR01005553">
    <property type="protein sequence ID" value="GBN11237.1"/>
    <property type="molecule type" value="Genomic_DNA"/>
</dbReference>
<organism evidence="1 2">
    <name type="scientific">Araneus ventricosus</name>
    <name type="common">Orbweaver spider</name>
    <name type="synonym">Epeira ventricosa</name>
    <dbReference type="NCBI Taxonomy" id="182803"/>
    <lineage>
        <taxon>Eukaryota</taxon>
        <taxon>Metazoa</taxon>
        <taxon>Ecdysozoa</taxon>
        <taxon>Arthropoda</taxon>
        <taxon>Chelicerata</taxon>
        <taxon>Arachnida</taxon>
        <taxon>Araneae</taxon>
        <taxon>Araneomorphae</taxon>
        <taxon>Entelegynae</taxon>
        <taxon>Araneoidea</taxon>
        <taxon>Araneidae</taxon>
        <taxon>Araneus</taxon>
    </lineage>
</organism>
<evidence type="ECO:0000313" key="1">
    <source>
        <dbReference type="EMBL" id="GBN11237.1"/>
    </source>
</evidence>
<dbReference type="Proteomes" id="UP000499080">
    <property type="component" value="Unassembled WGS sequence"/>
</dbReference>